<evidence type="ECO:0000256" key="4">
    <source>
        <dbReference type="ARBA" id="ARBA00023136"/>
    </source>
</evidence>
<proteinExistence type="predicted"/>
<accession>K9W8U6</accession>
<dbReference type="GO" id="GO:0016020">
    <property type="term" value="C:membrane"/>
    <property type="evidence" value="ECO:0007669"/>
    <property type="project" value="UniProtKB-SubCell"/>
</dbReference>
<dbReference type="AlphaFoldDB" id="K9W8U6"/>
<organism evidence="5 6">
    <name type="scientific">Allocoleopsis franciscana PCC 7113</name>
    <dbReference type="NCBI Taxonomy" id="1173027"/>
    <lineage>
        <taxon>Bacteria</taxon>
        <taxon>Bacillati</taxon>
        <taxon>Cyanobacteriota</taxon>
        <taxon>Cyanophyceae</taxon>
        <taxon>Coleofasciculales</taxon>
        <taxon>Coleofasciculaceae</taxon>
        <taxon>Allocoleopsis</taxon>
        <taxon>Allocoleopsis franciscana</taxon>
    </lineage>
</organism>
<keyword evidence="2" id="KW-0812">Transmembrane</keyword>
<dbReference type="Gene3D" id="3.40.50.300">
    <property type="entry name" value="P-loop containing nucleotide triphosphate hydrolases"/>
    <property type="match status" value="1"/>
</dbReference>
<dbReference type="OrthoDB" id="467934at2"/>
<keyword evidence="3" id="KW-1133">Transmembrane helix</keyword>
<comment type="subcellular location">
    <subcellularLocation>
        <location evidence="1">Membrane</location>
        <topology evidence="1">Multi-pass membrane protein</topology>
    </subcellularLocation>
</comment>
<sequence>MSVNLQRPILVGGVGLSVSLWLLQSFHDSVGQVGEFGMLGAVALGAGLWLFGKKTSKNLDLSLTAAPVDRETVEKAIAKAQTLIKLLETESENHASLPQLRQRLTQLTPELDRQKIQIAVTGGRSVGKTKLVQVLESSWLHQQPQALSLKETPALFVGTDTDVAAETIAREMAFSSDLLLFVTAGDLTDTEFQILQQLKAANQRVMLVFNKQDQYLPTERASVLQQLRQRMAGRLAAEDVVAIASHPSPLKVRQHQADASVQEWMEEQTPDLTVLTERLSSIIAQEERQLVWATTIREAAALKAEVKAALNQVRRDRALPIIEQYQWIAAAAAFANPVPALDLLATAAISAQVVSDLGAIYQQKFSLQQAQAAAKTLGSLMLKLGLVELSTQAIGSILKGNAFTYVAGGAVQGVSAAYLTRLAGLSLIEYFQEQEVSETTGQAFNLERLGQKLQAVFQQNQRTSFLQGFVKQVVGRLIPEAPQPQPTGSETAATAV</sequence>
<evidence type="ECO:0000313" key="6">
    <source>
        <dbReference type="Proteomes" id="UP000010471"/>
    </source>
</evidence>
<dbReference type="STRING" id="1173027.Mic7113_0243"/>
<dbReference type="InterPro" id="IPR027417">
    <property type="entry name" value="P-loop_NTPase"/>
</dbReference>
<evidence type="ECO:0000256" key="2">
    <source>
        <dbReference type="ARBA" id="ARBA00022692"/>
    </source>
</evidence>
<dbReference type="PATRIC" id="fig|1173027.3.peg.266"/>
<dbReference type="InterPro" id="IPR021147">
    <property type="entry name" value="DUF697"/>
</dbReference>
<dbReference type="eggNOG" id="COG1159">
    <property type="taxonomic scope" value="Bacteria"/>
</dbReference>
<keyword evidence="6" id="KW-1185">Reference proteome</keyword>
<keyword evidence="4" id="KW-0472">Membrane</keyword>
<name>K9W8U6_9CYAN</name>
<dbReference type="Proteomes" id="UP000010471">
    <property type="component" value="Chromosome"/>
</dbReference>
<dbReference type="KEGG" id="mic:Mic7113_0243"/>
<evidence type="ECO:0000256" key="3">
    <source>
        <dbReference type="ARBA" id="ARBA00022989"/>
    </source>
</evidence>
<dbReference type="SUPFAM" id="SSF52540">
    <property type="entry name" value="P-loop containing nucleoside triphosphate hydrolases"/>
    <property type="match status" value="1"/>
</dbReference>
<gene>
    <name evidence="5" type="ORF">Mic7113_0243</name>
</gene>
<evidence type="ECO:0000256" key="1">
    <source>
        <dbReference type="ARBA" id="ARBA00004141"/>
    </source>
</evidence>
<evidence type="ECO:0008006" key="7">
    <source>
        <dbReference type="Google" id="ProtNLM"/>
    </source>
</evidence>
<dbReference type="HOGENOM" id="CLU_040163_0_0_3"/>
<dbReference type="RefSeq" id="WP_015180338.1">
    <property type="nucleotide sequence ID" value="NC_019738.1"/>
</dbReference>
<dbReference type="Pfam" id="PF05128">
    <property type="entry name" value="DUF697"/>
    <property type="match status" value="1"/>
</dbReference>
<protein>
    <recommendedName>
        <fullName evidence="7">DUF697 domain-containing protein</fullName>
    </recommendedName>
</protein>
<reference evidence="5 6" key="1">
    <citation type="submission" date="2012-06" db="EMBL/GenBank/DDBJ databases">
        <title>Finished chromosome of genome of Microcoleus sp. PCC 7113.</title>
        <authorList>
            <consortium name="US DOE Joint Genome Institute"/>
            <person name="Gugger M."/>
            <person name="Coursin T."/>
            <person name="Rippka R."/>
            <person name="Tandeau De Marsac N."/>
            <person name="Huntemann M."/>
            <person name="Wei C.-L."/>
            <person name="Han J."/>
            <person name="Detter J.C."/>
            <person name="Han C."/>
            <person name="Tapia R."/>
            <person name="Chen A."/>
            <person name="Kyrpides N."/>
            <person name="Mavromatis K."/>
            <person name="Markowitz V."/>
            <person name="Szeto E."/>
            <person name="Ivanova N."/>
            <person name="Pagani I."/>
            <person name="Pati A."/>
            <person name="Goodwin L."/>
            <person name="Nordberg H.P."/>
            <person name="Cantor M.N."/>
            <person name="Hua S.X."/>
            <person name="Woyke T."/>
            <person name="Kerfeld C.A."/>
        </authorList>
    </citation>
    <scope>NUCLEOTIDE SEQUENCE [LARGE SCALE GENOMIC DNA]</scope>
    <source>
        <strain evidence="5 6">PCC 7113</strain>
    </source>
</reference>
<dbReference type="EMBL" id="CP003630">
    <property type="protein sequence ID" value="AFZ16174.1"/>
    <property type="molecule type" value="Genomic_DNA"/>
</dbReference>
<evidence type="ECO:0000313" key="5">
    <source>
        <dbReference type="EMBL" id="AFZ16174.1"/>
    </source>
</evidence>